<dbReference type="RefSeq" id="WP_026822699.1">
    <property type="nucleotide sequence ID" value="NZ_CP038613.1"/>
</dbReference>
<dbReference type="GeneID" id="96877686"/>
<feature type="chain" id="PRO_5042803059" evidence="1">
    <location>
        <begin position="23"/>
        <end position="210"/>
    </location>
</feature>
<keyword evidence="1" id="KW-0732">Signal</keyword>
<dbReference type="Proteomes" id="UP000295134">
    <property type="component" value="Chromosome"/>
</dbReference>
<dbReference type="AlphaFoldDB" id="D2U4E0"/>
<feature type="signal peptide" evidence="1">
    <location>
        <begin position="1"/>
        <end position="22"/>
    </location>
</feature>
<dbReference type="KEGG" id="ans:ArsFIN_26630"/>
<evidence type="ECO:0000313" key="3">
    <source>
        <dbReference type="EMBL" id="QBY44087.1"/>
    </source>
</evidence>
<reference evidence="2" key="1">
    <citation type="journal article" date="2010" name="Insect Mol. Biol.">
        <title>The draft genome sequence of Arsenophonus nasoniae, son-killer bacterium of Nasonia vitripennis, reveals genes associated with virulence and symbiosis.</title>
        <authorList>
            <person name="Wilkes T."/>
            <person name="Darby A.C."/>
            <person name="Choi J."/>
            <person name="Colborne J.K."/>
            <person name="Werren J.H."/>
            <person name="Hurst G.D.D."/>
        </authorList>
    </citation>
    <scope>NUCLEOTIDE SEQUENCE</scope>
</reference>
<reference evidence="3 4" key="2">
    <citation type="submission" date="2019-03" db="EMBL/GenBank/DDBJ databases">
        <title>Long-read sequencing reveals hyperdense prophage content in a complex bacterial symbiont genome.</title>
        <authorList>
            <person name="Frost C.L."/>
            <person name="Siozios S."/>
            <person name="Nadal-Jimenez P."/>
            <person name="Brockhurst M.A."/>
            <person name="King K.C."/>
            <person name="Darby A.C."/>
            <person name="Hurst G.D.D."/>
        </authorList>
    </citation>
    <scope>NUCLEOTIDE SEQUENCE [LARGE SCALE GENOMIC DNA]</scope>
    <source>
        <strain evidence="3 4">FIN</strain>
    </source>
</reference>
<sequence>MKDKTTAIMMLAATVITATAQASEINMWREPAPIVKEGKFFSVIQDRGTLQKAVKSSNNEFLFSEKGAGVKPLVLIGSPVEIFEYLKKNETCGIENHLQEIPEIYMGITRYIPRKRFSGLFPLQDFLVQTLAQLLKFVPVGTVITDAAGIPADLKELYSITNSLKSTEKSAGDILYVKFSYLPEDGMQKIGSRSVSFGRVLHLMQNKNYR</sequence>
<evidence type="ECO:0000256" key="1">
    <source>
        <dbReference type="SAM" id="SignalP"/>
    </source>
</evidence>
<accession>D2U4E0</accession>
<protein>
    <submittedName>
        <fullName evidence="2">Uncharacterized protein</fullName>
    </submittedName>
</protein>
<organism evidence="2">
    <name type="scientific">Arsenophonus nasoniae</name>
    <name type="common">son-killer infecting Nasonia vitripennis</name>
    <dbReference type="NCBI Taxonomy" id="638"/>
    <lineage>
        <taxon>Bacteria</taxon>
        <taxon>Pseudomonadati</taxon>
        <taxon>Pseudomonadota</taxon>
        <taxon>Gammaproteobacteria</taxon>
        <taxon>Enterobacterales</taxon>
        <taxon>Morganellaceae</taxon>
        <taxon>Arsenophonus</taxon>
    </lineage>
</organism>
<evidence type="ECO:0000313" key="2">
    <source>
        <dbReference type="EMBL" id="CBA76446.1"/>
    </source>
</evidence>
<dbReference type="EMBL" id="FN545267">
    <property type="protein sequence ID" value="CBA76446.1"/>
    <property type="molecule type" value="Genomic_DNA"/>
</dbReference>
<evidence type="ECO:0000313" key="4">
    <source>
        <dbReference type="Proteomes" id="UP000295134"/>
    </source>
</evidence>
<dbReference type="EMBL" id="CP038613">
    <property type="protein sequence ID" value="QBY44087.1"/>
    <property type="molecule type" value="Genomic_DNA"/>
</dbReference>
<gene>
    <name evidence="2" type="ORF">ARN_35550</name>
    <name evidence="3" type="ORF">ArsFIN_26630</name>
</gene>
<proteinExistence type="predicted"/>
<name>D2U4E0_9GAMM</name>